<evidence type="ECO:0000256" key="1">
    <source>
        <dbReference type="ARBA" id="ARBA00022737"/>
    </source>
</evidence>
<dbReference type="RefSeq" id="XP_014172685.1">
    <property type="nucleotide sequence ID" value="XM_014317210.1"/>
</dbReference>
<feature type="region of interest" description="Disordered" evidence="3">
    <location>
        <begin position="1023"/>
        <end position="1046"/>
    </location>
</feature>
<feature type="repeat" description="PPR" evidence="2">
    <location>
        <begin position="100"/>
        <end position="134"/>
    </location>
</feature>
<feature type="compositionally biased region" description="Pro residues" evidence="3">
    <location>
        <begin position="1101"/>
        <end position="1111"/>
    </location>
</feature>
<dbReference type="Gene3D" id="3.30.70.330">
    <property type="match status" value="1"/>
</dbReference>
<name>F0XGC9_GROCL</name>
<proteinExistence type="predicted"/>
<dbReference type="InterPro" id="IPR012677">
    <property type="entry name" value="Nucleotide-bd_a/b_plait_sf"/>
</dbReference>
<sequence>MFEEVAHAALHIPSGSAGFLQPSADCEFNRELEGDASEASSTLSAAASSRVDAISKRRLQFLRDPYTIGKHVEGILQKDARDGFEKALSITRLASKDKQVTVSWNHLIGYLMRKGKLVAAVKLFNEMKKRAQLPNAQTYTIIFKGCAQSPHASLAVYQATRLYYSMLDNERIKPNTIHMNAVLQVCARAKDVESLFSVAKTANDRLRMPNNLTYTTVFNGLRYSTALPHHRTVKEGEEEVHVDKEKVSVSIKRARAVWEEVVTNWRQGRIIIDEELVCAMGRVLLMGDYHDNDDVLSLVEQTMGIPRFDRPTMLAATPKTAPKEPAATPISSTDEKAVAEDKTAAEDTAAKRPPSEGRKPPPPVAVAHKTQFVPLPAGVIGSKNHNSIEGSEGGSSRILYSQPGRNVLSLVLTSLGATRKTSLAARYWEVFQSPPYYVVPDSENWFRLLKALRRGHNSAKTAELLQKMPKELINERTLQLAMATCAADNLNDGAFASAGKVLDLMSRTLLVPDPHTMRMYLQTAITNNRQFKEVADPREREVAKFAFGRQIVRALGRLWDPLRLAGNALTYPEQPYASGPEKREQTYNGRRELVSLIRQMVSAADMVVSEGMADEATIKDVRTSRNLLNRQVTRFYENREEMEPNLKSARERRERRASFPRARTTKGFATARRNAGEQLLFEDAFVSNRTRPKRVNPQQIAAMAKVASDFEKMIHADRNRKKNEALAARIFNKDRRSSAPIKATGSGAGAGLLTSRAGVKKSDLAAGPAAPSDRQGSSPDNGGGGTGSAATRRAAVNEPLVVMAQNFAPGTTAADIESAMTPVGGLVSSCRILKTAPLVIAEIVFETREGALRVIETFNNQTADGRLLHVYPKAGQQMAMGASSSSQPAMAVPRALAVANSNGSSSNGLVVDGSLGFDDPMDTDGLSSSKLYSDDLVGSKPPTGPAAGANVQTLSFRPLPIRALATHFARRHYTTENSKQQIYRGEAMANDEINVPSLVLILVVSGLLLRHFFFRGPAPSSAAGGAAAATRTSSRQPSTLQDQRRAEALDRRTEAAVDQIQQIFPTADRRAIWWDLRRGNLNVAATTERILAGRLETPPVSFQPPARPTPPATGAAAGNSSSSSSSSGAAIIASRGSSSSSSALALSRSTQPNLIQRYHLQDRVASTDTPDVITPPPSPLPNTVAPAGNSKSKSWSSNKDERQALLKKRRDDMILEARRKMEAKLAAERAATAGQRS</sequence>
<feature type="region of interest" description="Disordered" evidence="3">
    <location>
        <begin position="1095"/>
        <end position="1128"/>
    </location>
</feature>
<feature type="region of interest" description="Disordered" evidence="3">
    <location>
        <begin position="643"/>
        <end position="663"/>
    </location>
</feature>
<dbReference type="InParanoid" id="F0XGC9"/>
<dbReference type="AlphaFoldDB" id="F0XGC9"/>
<feature type="domain" description="CUE" evidence="4">
    <location>
        <begin position="1052"/>
        <end position="1095"/>
    </location>
</feature>
<dbReference type="InterPro" id="IPR002885">
    <property type="entry name" value="PPR_rpt"/>
</dbReference>
<dbReference type="GeneID" id="25976199"/>
<evidence type="ECO:0000256" key="2">
    <source>
        <dbReference type="PROSITE-ProRule" id="PRU00708"/>
    </source>
</evidence>
<protein>
    <submittedName>
        <fullName evidence="5">Pentatricopeptide repeat protein</fullName>
    </submittedName>
</protein>
<dbReference type="Gene3D" id="1.10.8.10">
    <property type="entry name" value="DNA helicase RuvA subunit, C-terminal domain"/>
    <property type="match status" value="1"/>
</dbReference>
<dbReference type="STRING" id="655863.F0XGC9"/>
<evidence type="ECO:0000313" key="5">
    <source>
        <dbReference type="EMBL" id="EFX03203.1"/>
    </source>
</evidence>
<accession>F0XGC9</accession>
<dbReference type="PROSITE" id="PS51140">
    <property type="entry name" value="CUE"/>
    <property type="match status" value="1"/>
</dbReference>
<dbReference type="Proteomes" id="UP000007796">
    <property type="component" value="Unassembled WGS sequence"/>
</dbReference>
<dbReference type="NCBIfam" id="TIGR00756">
    <property type="entry name" value="PPR"/>
    <property type="match status" value="1"/>
</dbReference>
<reference evidence="5 6" key="1">
    <citation type="journal article" date="2011" name="Proc. Natl. Acad. Sci. U.S.A.">
        <title>Genome and transcriptome analyses of the mountain pine beetle-fungal symbiont Grosmannia clavigera, a lodgepole pine pathogen.</title>
        <authorList>
            <person name="DiGuistini S."/>
            <person name="Wang Y."/>
            <person name="Liao N.Y."/>
            <person name="Taylor G."/>
            <person name="Tanguay P."/>
            <person name="Feau N."/>
            <person name="Henrissat B."/>
            <person name="Chan S.K."/>
            <person name="Hesse-Orce U."/>
            <person name="Alamouti S.M."/>
            <person name="Tsui C.K.M."/>
            <person name="Docking R.T."/>
            <person name="Levasseur A."/>
            <person name="Haridas S."/>
            <person name="Robertson G."/>
            <person name="Birol I."/>
            <person name="Holt R.A."/>
            <person name="Marra M.A."/>
            <person name="Hamelin R.C."/>
            <person name="Hirst M."/>
            <person name="Jones S.J.M."/>
            <person name="Bohlmann J."/>
            <person name="Breuil C."/>
        </authorList>
    </citation>
    <scope>NUCLEOTIDE SEQUENCE [LARGE SCALE GENOMIC DNA]</scope>
    <source>
        <strain evidence="6">kw1407 / UAMH 11150</strain>
    </source>
</reference>
<feature type="compositionally biased region" description="Basic and acidic residues" evidence="3">
    <location>
        <begin position="643"/>
        <end position="657"/>
    </location>
</feature>
<dbReference type="PANTHER" id="PTHR47942:SF105">
    <property type="entry name" value="ATPASE EXPRESSION PROTEIN 3"/>
    <property type="match status" value="1"/>
</dbReference>
<feature type="compositionally biased region" description="Basic and acidic residues" evidence="3">
    <location>
        <begin position="1198"/>
        <end position="1210"/>
    </location>
</feature>
<dbReference type="Gene3D" id="1.25.40.10">
    <property type="entry name" value="Tetratricopeptide repeat domain"/>
    <property type="match status" value="1"/>
</dbReference>
<organism evidence="6">
    <name type="scientific">Grosmannia clavigera (strain kw1407 / UAMH 11150)</name>
    <name type="common">Blue stain fungus</name>
    <name type="synonym">Graphiocladiella clavigera</name>
    <dbReference type="NCBI Taxonomy" id="655863"/>
    <lineage>
        <taxon>Eukaryota</taxon>
        <taxon>Fungi</taxon>
        <taxon>Dikarya</taxon>
        <taxon>Ascomycota</taxon>
        <taxon>Pezizomycotina</taxon>
        <taxon>Sordariomycetes</taxon>
        <taxon>Sordariomycetidae</taxon>
        <taxon>Ophiostomatales</taxon>
        <taxon>Ophiostomataceae</taxon>
        <taxon>Leptographium</taxon>
    </lineage>
</organism>
<dbReference type="InterPro" id="IPR051222">
    <property type="entry name" value="PPR/CCM1_RNA-binding"/>
</dbReference>
<evidence type="ECO:0000256" key="3">
    <source>
        <dbReference type="SAM" id="MobiDB-lite"/>
    </source>
</evidence>
<dbReference type="PROSITE" id="PS51375">
    <property type="entry name" value="PPR"/>
    <property type="match status" value="1"/>
</dbReference>
<dbReference type="OrthoDB" id="185373at2759"/>
<dbReference type="GO" id="GO:0003676">
    <property type="term" value="F:nucleic acid binding"/>
    <property type="evidence" value="ECO:0007669"/>
    <property type="project" value="InterPro"/>
</dbReference>
<dbReference type="SUPFAM" id="SSF54928">
    <property type="entry name" value="RNA-binding domain, RBD"/>
    <property type="match status" value="1"/>
</dbReference>
<dbReference type="GO" id="GO:0043130">
    <property type="term" value="F:ubiquitin binding"/>
    <property type="evidence" value="ECO:0007669"/>
    <property type="project" value="InterPro"/>
</dbReference>
<keyword evidence="1" id="KW-0677">Repeat</keyword>
<dbReference type="InterPro" id="IPR003892">
    <property type="entry name" value="CUE"/>
</dbReference>
<feature type="region of interest" description="Disordered" evidence="3">
    <location>
        <begin position="1165"/>
        <end position="1210"/>
    </location>
</feature>
<feature type="compositionally biased region" description="Low complexity" evidence="3">
    <location>
        <begin position="315"/>
        <end position="329"/>
    </location>
</feature>
<dbReference type="CDD" id="cd00590">
    <property type="entry name" value="RRM_SF"/>
    <property type="match status" value="1"/>
</dbReference>
<dbReference type="HOGENOM" id="CLU_267059_0_0_1"/>
<dbReference type="InterPro" id="IPR035979">
    <property type="entry name" value="RBD_domain_sf"/>
</dbReference>
<feature type="region of interest" description="Disordered" evidence="3">
    <location>
        <begin position="315"/>
        <end position="362"/>
    </location>
</feature>
<dbReference type="eggNOG" id="ENOG502QSY4">
    <property type="taxonomic scope" value="Eukaryota"/>
</dbReference>
<dbReference type="Pfam" id="PF13041">
    <property type="entry name" value="PPR_2"/>
    <property type="match status" value="1"/>
</dbReference>
<gene>
    <name evidence="5" type="ORF">CMQ_3132</name>
</gene>
<feature type="compositionally biased region" description="Low complexity" evidence="3">
    <location>
        <begin position="1023"/>
        <end position="1039"/>
    </location>
</feature>
<dbReference type="EMBL" id="GL629769">
    <property type="protein sequence ID" value="EFX03203.1"/>
    <property type="molecule type" value="Genomic_DNA"/>
</dbReference>
<dbReference type="InterPro" id="IPR011990">
    <property type="entry name" value="TPR-like_helical_dom_sf"/>
</dbReference>
<evidence type="ECO:0000259" key="4">
    <source>
        <dbReference type="PROSITE" id="PS51140"/>
    </source>
</evidence>
<dbReference type="PANTHER" id="PTHR47942">
    <property type="entry name" value="TETRATRICOPEPTIDE REPEAT (TPR)-LIKE SUPERFAMILY PROTEIN-RELATED"/>
    <property type="match status" value="1"/>
</dbReference>
<keyword evidence="6" id="KW-1185">Reference proteome</keyword>
<evidence type="ECO:0000313" key="6">
    <source>
        <dbReference type="Proteomes" id="UP000007796"/>
    </source>
</evidence>
<feature type="region of interest" description="Disordered" evidence="3">
    <location>
        <begin position="762"/>
        <end position="790"/>
    </location>
</feature>
<feature type="compositionally biased region" description="Low complexity" evidence="3">
    <location>
        <begin position="1114"/>
        <end position="1128"/>
    </location>
</feature>
<feature type="compositionally biased region" description="Basic and acidic residues" evidence="3">
    <location>
        <begin position="333"/>
        <end position="359"/>
    </location>
</feature>